<organism evidence="2 3">
    <name type="scientific">Pleurodeles waltl</name>
    <name type="common">Iberian ribbed newt</name>
    <dbReference type="NCBI Taxonomy" id="8319"/>
    <lineage>
        <taxon>Eukaryota</taxon>
        <taxon>Metazoa</taxon>
        <taxon>Chordata</taxon>
        <taxon>Craniata</taxon>
        <taxon>Vertebrata</taxon>
        <taxon>Euteleostomi</taxon>
        <taxon>Amphibia</taxon>
        <taxon>Batrachia</taxon>
        <taxon>Caudata</taxon>
        <taxon>Salamandroidea</taxon>
        <taxon>Salamandridae</taxon>
        <taxon>Pleurodelinae</taxon>
        <taxon>Pleurodeles</taxon>
    </lineage>
</organism>
<dbReference type="EMBL" id="JANPWB010000001">
    <property type="protein sequence ID" value="KAJ1214650.1"/>
    <property type="molecule type" value="Genomic_DNA"/>
</dbReference>
<accession>A0AAV7WR55</accession>
<evidence type="ECO:0000256" key="1">
    <source>
        <dbReference type="SAM" id="MobiDB-lite"/>
    </source>
</evidence>
<gene>
    <name evidence="2" type="ORF">NDU88_002268</name>
</gene>
<dbReference type="AlphaFoldDB" id="A0AAV7WR55"/>
<reference evidence="2" key="1">
    <citation type="journal article" date="2022" name="bioRxiv">
        <title>Sequencing and chromosome-scale assembly of the giantPleurodeles waltlgenome.</title>
        <authorList>
            <person name="Brown T."/>
            <person name="Elewa A."/>
            <person name="Iarovenko S."/>
            <person name="Subramanian E."/>
            <person name="Araus A.J."/>
            <person name="Petzold A."/>
            <person name="Susuki M."/>
            <person name="Suzuki K.-i.T."/>
            <person name="Hayashi T."/>
            <person name="Toyoda A."/>
            <person name="Oliveira C."/>
            <person name="Osipova E."/>
            <person name="Leigh N.D."/>
            <person name="Simon A."/>
            <person name="Yun M.H."/>
        </authorList>
    </citation>
    <scope>NUCLEOTIDE SEQUENCE</scope>
    <source>
        <strain evidence="2">20211129_DDA</strain>
        <tissue evidence="2">Liver</tissue>
    </source>
</reference>
<feature type="compositionally biased region" description="Basic and acidic residues" evidence="1">
    <location>
        <begin position="40"/>
        <end position="49"/>
    </location>
</feature>
<comment type="caution">
    <text evidence="2">The sequence shown here is derived from an EMBL/GenBank/DDBJ whole genome shotgun (WGS) entry which is preliminary data.</text>
</comment>
<protein>
    <submittedName>
        <fullName evidence="2">Uncharacterized protein</fullName>
    </submittedName>
</protein>
<evidence type="ECO:0000313" key="2">
    <source>
        <dbReference type="EMBL" id="KAJ1214650.1"/>
    </source>
</evidence>
<proteinExistence type="predicted"/>
<name>A0AAV7WR55_PLEWA</name>
<evidence type="ECO:0000313" key="3">
    <source>
        <dbReference type="Proteomes" id="UP001066276"/>
    </source>
</evidence>
<feature type="region of interest" description="Disordered" evidence="1">
    <location>
        <begin position="1"/>
        <end position="134"/>
    </location>
</feature>
<sequence length="134" mass="14577">MSCDVPLQPQADPPCSEGVDSADTSDPEVQHTSANPRSRPGNERQREPFRAVTWLKNGEGLDERGSADGWRTLSWRNVKEDGDEKKGGGVLTTDDPTGDHPEDWKSQTSCAGGTQHKLRPHLEKSVVSSGAWPS</sequence>
<feature type="compositionally biased region" description="Basic and acidic residues" evidence="1">
    <location>
        <begin position="77"/>
        <end position="87"/>
    </location>
</feature>
<dbReference type="Proteomes" id="UP001066276">
    <property type="component" value="Chromosome 1_1"/>
</dbReference>
<keyword evidence="3" id="KW-1185">Reference proteome</keyword>